<dbReference type="EMBL" id="JAAAUY010000306">
    <property type="protein sequence ID" value="KAF9331693.1"/>
    <property type="molecule type" value="Genomic_DNA"/>
</dbReference>
<reference evidence="3" key="1">
    <citation type="journal article" date="2020" name="Fungal Divers.">
        <title>Resolving the Mortierellaceae phylogeny through synthesis of multi-gene phylogenetics and phylogenomics.</title>
        <authorList>
            <person name="Vandepol N."/>
            <person name="Liber J."/>
            <person name="Desiro A."/>
            <person name="Na H."/>
            <person name="Kennedy M."/>
            <person name="Barry K."/>
            <person name="Grigoriev I.V."/>
            <person name="Miller A.N."/>
            <person name="O'Donnell K."/>
            <person name="Stajich J.E."/>
            <person name="Bonito G."/>
        </authorList>
    </citation>
    <scope>NUCLEOTIDE SEQUENCE</scope>
    <source>
        <strain evidence="3">NVP1</strain>
    </source>
</reference>
<feature type="compositionally biased region" description="Low complexity" evidence="2">
    <location>
        <begin position="554"/>
        <end position="565"/>
    </location>
</feature>
<feature type="region of interest" description="Disordered" evidence="2">
    <location>
        <begin position="516"/>
        <end position="589"/>
    </location>
</feature>
<feature type="region of interest" description="Disordered" evidence="2">
    <location>
        <begin position="383"/>
        <end position="409"/>
    </location>
</feature>
<evidence type="ECO:0000256" key="1">
    <source>
        <dbReference type="SAM" id="Coils"/>
    </source>
</evidence>
<name>A0A9P5SN14_9FUNG</name>
<feature type="coiled-coil region" evidence="1">
    <location>
        <begin position="692"/>
        <end position="825"/>
    </location>
</feature>
<feature type="compositionally biased region" description="Basic and acidic residues" evidence="2">
    <location>
        <begin position="535"/>
        <end position="546"/>
    </location>
</feature>
<evidence type="ECO:0000256" key="2">
    <source>
        <dbReference type="SAM" id="MobiDB-lite"/>
    </source>
</evidence>
<feature type="compositionally biased region" description="Polar residues" evidence="2">
    <location>
        <begin position="101"/>
        <end position="118"/>
    </location>
</feature>
<evidence type="ECO:0000313" key="3">
    <source>
        <dbReference type="EMBL" id="KAF9331693.1"/>
    </source>
</evidence>
<feature type="compositionally biased region" description="Polar residues" evidence="2">
    <location>
        <begin position="70"/>
        <end position="85"/>
    </location>
</feature>
<feature type="compositionally biased region" description="Low complexity" evidence="2">
    <location>
        <begin position="12"/>
        <end position="34"/>
    </location>
</feature>
<sequence length="945" mass="103427">MTRQTLVQPYQTLPSTTASSSSSSPSSAISSSLSSTSEVQSINNSTRLHCNSTSTNIASLCIAHADSALSTSVPDTPNTSTANNITHRKPGSARGEHTSDLDPNTSKSIETTSNSKSDSGIGPGAGADESAHDSSHEQQNPSFTAHLQDHLKLFFSMHHKLFDLVAFYVVMFAINGQMTSLPTRLEWIGFCVQSIVALRRAFQTSIKHGLGLTSFLGMLDLLVGQLFLHQDRLGLLPTVANILVYFYVINLTRGLVFGDSVSCLLWFLFGLVDIYRKDPSSASILDLTPYKMIPVHTVGFGLYILMSELVDVMLHSAEPDPIQGRYLNYVGAQKEGPVSIRSSRRSSSRSSDPSGLRFELCITEITPFTVSFCLNAVSDAPLEAGQDSSPKSSGNSSTPDDGSRNTSDIVDVSSIKIGSISSSVTRSQQAAKATPGSPRIISTSDIVIHVNYIPWREVQYHFPDDQSFTVYGLTPSTDYEIEMKVHQFSSFVTRIGTRAAPPGTTVPPVMFEALKPVEQPAPKNKNRRSKKNQKNQKDSSEKEAKSKSFLTDATTHTNSSLTSLSKPDIAPSAVEESITTTPAKPVKEEKTPNQLLLEELQASIQSTVEATAAAKTALKKLKRDQGKAEALLRQELEGIGRGQAKALLQDQKRRQKVSFLQESIKQTDAQSFTLEGELSELKASTESSKPDLAKADAAVAEMEDKIKAYQASFATELFPLQNECQRLQAEAKRRESERQDWLSKVAQLQESEIAPLQLRLQRLEQQQVVWHVAAEANKDKDRQTNLKITTLEEEIQKKVQKSLELEESIQELKDSNVALKSLVEKEIEVWENLEREYDQDHQQEYRSHLDLPDPTDSSFWFADQTGTATGISGTRGWLNPGSALDGAGSLRRQANNSGLNDLSLPNSGLMWDLSLPSTSGTPASLEDLSGPSRLLADRSATGATE</sequence>
<evidence type="ECO:0000313" key="4">
    <source>
        <dbReference type="Proteomes" id="UP000696485"/>
    </source>
</evidence>
<feature type="region of interest" description="Disordered" evidence="2">
    <location>
        <begin position="1"/>
        <end position="34"/>
    </location>
</feature>
<organism evidence="3 4">
    <name type="scientific">Podila minutissima</name>
    <dbReference type="NCBI Taxonomy" id="64525"/>
    <lineage>
        <taxon>Eukaryota</taxon>
        <taxon>Fungi</taxon>
        <taxon>Fungi incertae sedis</taxon>
        <taxon>Mucoromycota</taxon>
        <taxon>Mortierellomycotina</taxon>
        <taxon>Mortierellomycetes</taxon>
        <taxon>Mortierellales</taxon>
        <taxon>Mortierellaceae</taxon>
        <taxon>Podila</taxon>
    </lineage>
</organism>
<dbReference type="Proteomes" id="UP000696485">
    <property type="component" value="Unassembled WGS sequence"/>
</dbReference>
<feature type="region of interest" description="Disordered" evidence="2">
    <location>
        <begin position="919"/>
        <end position="945"/>
    </location>
</feature>
<feature type="compositionally biased region" description="Low complexity" evidence="2">
    <location>
        <begin position="388"/>
        <end position="397"/>
    </location>
</feature>
<comment type="caution">
    <text evidence="3">The sequence shown here is derived from an EMBL/GenBank/DDBJ whole genome shotgun (WGS) entry which is preliminary data.</text>
</comment>
<protein>
    <submittedName>
        <fullName evidence="3">Uncharacterized protein</fullName>
    </submittedName>
</protein>
<accession>A0A9P5SN14</accession>
<feature type="compositionally biased region" description="Basic residues" evidence="2">
    <location>
        <begin position="524"/>
        <end position="534"/>
    </location>
</feature>
<keyword evidence="4" id="KW-1185">Reference proteome</keyword>
<dbReference type="AlphaFoldDB" id="A0A9P5SN14"/>
<feature type="region of interest" description="Disordered" evidence="2">
    <location>
        <begin position="70"/>
        <end position="140"/>
    </location>
</feature>
<feature type="compositionally biased region" description="Polar residues" evidence="2">
    <location>
        <begin position="1"/>
        <end position="11"/>
    </location>
</feature>
<proteinExistence type="predicted"/>
<gene>
    <name evidence="3" type="ORF">BG006_005444</name>
</gene>
<keyword evidence="1" id="KW-0175">Coiled coil</keyword>